<sequence>MNLGTRVTPETTDVVGRLSTLDRFLPLWIGLAMGAGLALGAIFPDLDSQLDSVKVDTVSLPIAIGLLLMMYPVLAKVRYGQVRADGGSRRVYGLTLFFNWVIGPLLMFGLAWLFLNDQPGLRTGLVIVGIAPCIAMVLIWNDLAFGSRESAAVLVAINALLQIVLFSVYGWFYLTVLPDWLGLDTASIDVSAWDIARSVLIFLGIPLVLGYLSRRLGERVKGVEWYEGRYLPRIGPIALYGLLLTIVFLFAMQGERITDDPLDVARVALPLAIYFAVMWGASFLLAHRMWLPYDQAVTVAFTSAGNNFELAIAVCIAVFGITSDQALAGTVGPLIEVPALIALVYVALRARRHFAQ</sequence>
<dbReference type="FunFam" id="1.20.1530.20:FF:000009">
    <property type="entry name" value="Arsenite transporter, ACR3 family"/>
    <property type="match status" value="1"/>
</dbReference>
<dbReference type="GO" id="GO:0015104">
    <property type="term" value="F:antimonite transmembrane transporter activity"/>
    <property type="evidence" value="ECO:0007669"/>
    <property type="project" value="TreeGrafter"/>
</dbReference>
<dbReference type="InterPro" id="IPR038770">
    <property type="entry name" value="Na+/solute_symporter_sf"/>
</dbReference>
<keyword evidence="8 9" id="KW-0472">Membrane</keyword>
<feature type="transmembrane region" description="Helical" evidence="9">
    <location>
        <begin position="58"/>
        <end position="79"/>
    </location>
</feature>
<dbReference type="InterPro" id="IPR002657">
    <property type="entry name" value="BilAc:Na_symport/Acr3"/>
</dbReference>
<evidence type="ECO:0000256" key="5">
    <source>
        <dbReference type="ARBA" id="ARBA00022692"/>
    </source>
</evidence>
<feature type="transmembrane region" description="Helical" evidence="9">
    <location>
        <begin position="91"/>
        <end position="115"/>
    </location>
</feature>
<dbReference type="GO" id="GO:0015297">
    <property type="term" value="F:antiporter activity"/>
    <property type="evidence" value="ECO:0007669"/>
    <property type="project" value="InterPro"/>
</dbReference>
<keyword evidence="5 9" id="KW-0812">Transmembrane</keyword>
<evidence type="ECO:0000256" key="8">
    <source>
        <dbReference type="ARBA" id="ARBA00023136"/>
    </source>
</evidence>
<feature type="transmembrane region" description="Helical" evidence="9">
    <location>
        <begin position="297"/>
        <end position="321"/>
    </location>
</feature>
<dbReference type="Gene3D" id="1.20.1530.20">
    <property type="match status" value="1"/>
</dbReference>
<dbReference type="PIRSF" id="PIRSF005508">
    <property type="entry name" value="Acr3"/>
    <property type="match status" value="1"/>
</dbReference>
<feature type="transmembrane region" description="Helical" evidence="9">
    <location>
        <begin position="195"/>
        <end position="213"/>
    </location>
</feature>
<dbReference type="GO" id="GO:0046685">
    <property type="term" value="P:response to arsenic-containing substance"/>
    <property type="evidence" value="ECO:0007669"/>
    <property type="project" value="UniProtKB-KW"/>
</dbReference>
<dbReference type="EMBL" id="CAEZYY010000057">
    <property type="protein sequence ID" value="CAB4771605.1"/>
    <property type="molecule type" value="Genomic_DNA"/>
</dbReference>
<protein>
    <submittedName>
        <fullName evidence="10">Unannotated protein</fullName>
    </submittedName>
</protein>
<feature type="transmembrane region" description="Helical" evidence="9">
    <location>
        <begin position="24"/>
        <end position="43"/>
    </location>
</feature>
<gene>
    <name evidence="10" type="ORF">UFOPK2806_02458</name>
</gene>
<dbReference type="PANTHER" id="PTHR43057">
    <property type="entry name" value="ARSENITE EFFLUX TRANSPORTER"/>
    <property type="match status" value="1"/>
</dbReference>
<evidence type="ECO:0000256" key="4">
    <source>
        <dbReference type="ARBA" id="ARBA00022475"/>
    </source>
</evidence>
<evidence type="ECO:0000256" key="3">
    <source>
        <dbReference type="ARBA" id="ARBA00022448"/>
    </source>
</evidence>
<keyword evidence="6" id="KW-0059">Arsenical resistance</keyword>
<keyword evidence="4" id="KW-1003">Cell membrane</keyword>
<dbReference type="GO" id="GO:0015105">
    <property type="term" value="F:arsenite transmembrane transporter activity"/>
    <property type="evidence" value="ECO:0007669"/>
    <property type="project" value="TreeGrafter"/>
</dbReference>
<feature type="transmembrane region" description="Helical" evidence="9">
    <location>
        <begin position="121"/>
        <end position="140"/>
    </location>
</feature>
<feature type="transmembrane region" description="Helical" evidence="9">
    <location>
        <begin position="327"/>
        <end position="348"/>
    </location>
</feature>
<evidence type="ECO:0000256" key="1">
    <source>
        <dbReference type="ARBA" id="ARBA00004651"/>
    </source>
</evidence>
<keyword evidence="3" id="KW-0813">Transport</keyword>
<comment type="similarity">
    <text evidence="2">Belongs to the arsenical resistance-3 (ACR3) (TC 2.A.59) family.</text>
</comment>
<keyword evidence="7 9" id="KW-1133">Transmembrane helix</keyword>
<evidence type="ECO:0000256" key="6">
    <source>
        <dbReference type="ARBA" id="ARBA00022849"/>
    </source>
</evidence>
<name>A0A6J6VL54_9ZZZZ</name>
<dbReference type="AlphaFoldDB" id="A0A6J6VL54"/>
<evidence type="ECO:0000256" key="9">
    <source>
        <dbReference type="SAM" id="Phobius"/>
    </source>
</evidence>
<comment type="subcellular location">
    <subcellularLocation>
        <location evidence="1">Cell membrane</location>
        <topology evidence="1">Multi-pass membrane protein</topology>
    </subcellularLocation>
</comment>
<reference evidence="10" key="1">
    <citation type="submission" date="2020-05" db="EMBL/GenBank/DDBJ databases">
        <authorList>
            <person name="Chiriac C."/>
            <person name="Salcher M."/>
            <person name="Ghai R."/>
            <person name="Kavagutti S V."/>
        </authorList>
    </citation>
    <scope>NUCLEOTIDE SEQUENCE</scope>
</reference>
<dbReference type="GO" id="GO:0005886">
    <property type="term" value="C:plasma membrane"/>
    <property type="evidence" value="ECO:0007669"/>
    <property type="project" value="UniProtKB-SubCell"/>
</dbReference>
<feature type="transmembrane region" description="Helical" evidence="9">
    <location>
        <begin position="152"/>
        <end position="175"/>
    </location>
</feature>
<dbReference type="PANTHER" id="PTHR43057:SF1">
    <property type="entry name" value="ARSENICAL-RESISTANCE PROTEIN 3"/>
    <property type="match status" value="1"/>
</dbReference>
<evidence type="ECO:0000256" key="7">
    <source>
        <dbReference type="ARBA" id="ARBA00022989"/>
    </source>
</evidence>
<accession>A0A6J6VL54</accession>
<evidence type="ECO:0000313" key="10">
    <source>
        <dbReference type="EMBL" id="CAB4771605.1"/>
    </source>
</evidence>
<proteinExistence type="inferred from homology"/>
<dbReference type="InterPro" id="IPR004706">
    <property type="entry name" value="Arsenical-R_Acr3"/>
</dbReference>
<dbReference type="NCBIfam" id="TIGR00832">
    <property type="entry name" value="acr3"/>
    <property type="match status" value="1"/>
</dbReference>
<organism evidence="10">
    <name type="scientific">freshwater metagenome</name>
    <dbReference type="NCBI Taxonomy" id="449393"/>
    <lineage>
        <taxon>unclassified sequences</taxon>
        <taxon>metagenomes</taxon>
        <taxon>ecological metagenomes</taxon>
    </lineage>
</organism>
<dbReference type="Pfam" id="PF01758">
    <property type="entry name" value="SBF"/>
    <property type="match status" value="1"/>
</dbReference>
<feature type="transmembrane region" description="Helical" evidence="9">
    <location>
        <begin position="234"/>
        <end position="252"/>
    </location>
</feature>
<evidence type="ECO:0000256" key="2">
    <source>
        <dbReference type="ARBA" id="ARBA00010110"/>
    </source>
</evidence>
<feature type="transmembrane region" description="Helical" evidence="9">
    <location>
        <begin position="264"/>
        <end position="285"/>
    </location>
</feature>